<feature type="transmembrane region" description="Helical" evidence="5">
    <location>
        <begin position="39"/>
        <end position="57"/>
    </location>
</feature>
<evidence type="ECO:0000313" key="7">
    <source>
        <dbReference type="Proteomes" id="UP001185899"/>
    </source>
</evidence>
<gene>
    <name evidence="6" type="ORF">R3P95_21825</name>
</gene>
<feature type="transmembrane region" description="Helical" evidence="5">
    <location>
        <begin position="127"/>
        <end position="150"/>
    </location>
</feature>
<dbReference type="EMBL" id="JAWLKE010000009">
    <property type="protein sequence ID" value="MDV6233203.1"/>
    <property type="molecule type" value="Genomic_DNA"/>
</dbReference>
<protein>
    <submittedName>
        <fullName evidence="6">Bile acid:sodium symporter family protein</fullName>
    </submittedName>
</protein>
<dbReference type="InterPro" id="IPR002657">
    <property type="entry name" value="BilAc:Na_symport/Acr3"/>
</dbReference>
<evidence type="ECO:0000256" key="5">
    <source>
        <dbReference type="SAM" id="Phobius"/>
    </source>
</evidence>
<comment type="caution">
    <text evidence="6">The sequence shown here is derived from an EMBL/GenBank/DDBJ whole genome shotgun (WGS) entry which is preliminary data.</text>
</comment>
<organism evidence="6 7">
    <name type="scientific">Rhodococcus cercidiphylli</name>
    <dbReference type="NCBI Taxonomy" id="489916"/>
    <lineage>
        <taxon>Bacteria</taxon>
        <taxon>Bacillati</taxon>
        <taxon>Actinomycetota</taxon>
        <taxon>Actinomycetes</taxon>
        <taxon>Mycobacteriales</taxon>
        <taxon>Nocardiaceae</taxon>
        <taxon>Rhodococcus</taxon>
    </lineage>
</organism>
<keyword evidence="2 5" id="KW-0812">Transmembrane</keyword>
<proteinExistence type="predicted"/>
<dbReference type="Proteomes" id="UP001185899">
    <property type="component" value="Unassembled WGS sequence"/>
</dbReference>
<evidence type="ECO:0000256" key="3">
    <source>
        <dbReference type="ARBA" id="ARBA00022989"/>
    </source>
</evidence>
<dbReference type="InterPro" id="IPR038770">
    <property type="entry name" value="Na+/solute_symporter_sf"/>
</dbReference>
<feature type="transmembrane region" description="Helical" evidence="5">
    <location>
        <begin position="98"/>
        <end position="120"/>
    </location>
</feature>
<keyword evidence="3 5" id="KW-1133">Transmembrane helix</keyword>
<accession>A0ABU4B3Y2</accession>
<dbReference type="PANTHER" id="PTHR10361">
    <property type="entry name" value="SODIUM-BILE ACID COTRANSPORTER"/>
    <property type="match status" value="1"/>
</dbReference>
<dbReference type="Gene3D" id="1.20.1530.20">
    <property type="match status" value="1"/>
</dbReference>
<dbReference type="RefSeq" id="WP_317549503.1">
    <property type="nucleotide sequence ID" value="NZ_JAWLKE010000009.1"/>
</dbReference>
<feature type="transmembrane region" description="Helical" evidence="5">
    <location>
        <begin position="162"/>
        <end position="183"/>
    </location>
</feature>
<dbReference type="PANTHER" id="PTHR10361:SF28">
    <property type="entry name" value="P3 PROTEIN-RELATED"/>
    <property type="match status" value="1"/>
</dbReference>
<comment type="subcellular location">
    <subcellularLocation>
        <location evidence="1">Membrane</location>
        <topology evidence="1">Multi-pass membrane protein</topology>
    </subcellularLocation>
</comment>
<feature type="transmembrane region" description="Helical" evidence="5">
    <location>
        <begin position="69"/>
        <end position="92"/>
    </location>
</feature>
<sequence>MPKLKSISEFTGKWFALIVVAAGALALITPDTFSGGTPAVPWLLSIIMLGMGMTLRLSDFAVVARRPWALLLGVAAQFLAMPLLGLGIANLLGLSAALTAGMVLVGSAPGGTASNVMVYLAKGDTALSVAMTSVSTLLAPILTPLLVLWLAGEFLPVDAGGLFVSILQIVLVPVVLGVVLRLLFPAVIDRMLDALPLVSVAGITAVVLFVVAASAPTLLSIGALIVLAVVLHNSLGLAVGYGIGKACGLDVASRRAVSIEVGMQNSGLAAALASVHFSPAAALPAAIFSVWHNVSGSLLASYWSRRSIEPQPAQRAVKSTRTTTD</sequence>
<feature type="transmembrane region" description="Helical" evidence="5">
    <location>
        <begin position="195"/>
        <end position="215"/>
    </location>
</feature>
<feature type="transmembrane region" description="Helical" evidence="5">
    <location>
        <begin position="221"/>
        <end position="244"/>
    </location>
</feature>
<dbReference type="Pfam" id="PF01758">
    <property type="entry name" value="SBF"/>
    <property type="match status" value="1"/>
</dbReference>
<evidence type="ECO:0000256" key="4">
    <source>
        <dbReference type="ARBA" id="ARBA00023136"/>
    </source>
</evidence>
<keyword evidence="4 5" id="KW-0472">Membrane</keyword>
<name>A0ABU4B3Y2_9NOCA</name>
<dbReference type="InterPro" id="IPR004710">
    <property type="entry name" value="Bilac:Na_transpt"/>
</dbReference>
<evidence type="ECO:0000256" key="2">
    <source>
        <dbReference type="ARBA" id="ARBA00022692"/>
    </source>
</evidence>
<reference evidence="6 7" key="1">
    <citation type="submission" date="2023-10" db="EMBL/GenBank/DDBJ databases">
        <title>Development of a sustainable strategy for remediation of hydrocarbon-contaminated territories based on the waste exchange concept.</title>
        <authorList>
            <person name="Krivoruchko A."/>
        </authorList>
    </citation>
    <scope>NUCLEOTIDE SEQUENCE [LARGE SCALE GENOMIC DNA]</scope>
    <source>
        <strain evidence="6 7">IEGM 1322</strain>
    </source>
</reference>
<evidence type="ECO:0000256" key="1">
    <source>
        <dbReference type="ARBA" id="ARBA00004141"/>
    </source>
</evidence>
<evidence type="ECO:0000313" key="6">
    <source>
        <dbReference type="EMBL" id="MDV6233203.1"/>
    </source>
</evidence>
<feature type="transmembrane region" description="Helical" evidence="5">
    <location>
        <begin position="12"/>
        <end position="33"/>
    </location>
</feature>
<keyword evidence="7" id="KW-1185">Reference proteome</keyword>